<dbReference type="EMBL" id="JAAIUW010000008">
    <property type="protein sequence ID" value="KAF7819913.1"/>
    <property type="molecule type" value="Genomic_DNA"/>
</dbReference>
<protein>
    <submittedName>
        <fullName evidence="1">Uncharacterized protein</fullName>
    </submittedName>
</protein>
<reference evidence="1" key="1">
    <citation type="submission" date="2020-09" db="EMBL/GenBank/DDBJ databases">
        <title>Genome-Enabled Discovery of Anthraquinone Biosynthesis in Senna tora.</title>
        <authorList>
            <person name="Kang S.-H."/>
            <person name="Pandey R.P."/>
            <person name="Lee C.-M."/>
            <person name="Sim J.-S."/>
            <person name="Jeong J.-T."/>
            <person name="Choi B.-S."/>
            <person name="Jung M."/>
            <person name="Ginzburg D."/>
            <person name="Zhao K."/>
            <person name="Won S.Y."/>
            <person name="Oh T.-J."/>
            <person name="Yu Y."/>
            <person name="Kim N.-H."/>
            <person name="Lee O.R."/>
            <person name="Lee T.-H."/>
            <person name="Bashyal P."/>
            <person name="Kim T.-S."/>
            <person name="Lee W.-H."/>
            <person name="Kawkins C."/>
            <person name="Kim C.-K."/>
            <person name="Kim J.S."/>
            <person name="Ahn B.O."/>
            <person name="Rhee S.Y."/>
            <person name="Sohng J.K."/>
        </authorList>
    </citation>
    <scope>NUCLEOTIDE SEQUENCE</scope>
    <source>
        <tissue evidence="1">Leaf</tissue>
    </source>
</reference>
<dbReference type="Proteomes" id="UP000634136">
    <property type="component" value="Unassembled WGS sequence"/>
</dbReference>
<organism evidence="1 2">
    <name type="scientific">Senna tora</name>
    <dbReference type="NCBI Taxonomy" id="362788"/>
    <lineage>
        <taxon>Eukaryota</taxon>
        <taxon>Viridiplantae</taxon>
        <taxon>Streptophyta</taxon>
        <taxon>Embryophyta</taxon>
        <taxon>Tracheophyta</taxon>
        <taxon>Spermatophyta</taxon>
        <taxon>Magnoliopsida</taxon>
        <taxon>eudicotyledons</taxon>
        <taxon>Gunneridae</taxon>
        <taxon>Pentapetalae</taxon>
        <taxon>rosids</taxon>
        <taxon>fabids</taxon>
        <taxon>Fabales</taxon>
        <taxon>Fabaceae</taxon>
        <taxon>Caesalpinioideae</taxon>
        <taxon>Cassia clade</taxon>
        <taxon>Senna</taxon>
    </lineage>
</organism>
<evidence type="ECO:0000313" key="1">
    <source>
        <dbReference type="EMBL" id="KAF7819913.1"/>
    </source>
</evidence>
<dbReference type="AlphaFoldDB" id="A0A834TCY9"/>
<sequence>MVMDLINNGDGSQWRWWRILTTTVMDLDGDDVESQ</sequence>
<gene>
    <name evidence="1" type="ORF">G2W53_025368</name>
</gene>
<keyword evidence="2" id="KW-1185">Reference proteome</keyword>
<proteinExistence type="predicted"/>
<name>A0A834TCY9_9FABA</name>
<evidence type="ECO:0000313" key="2">
    <source>
        <dbReference type="Proteomes" id="UP000634136"/>
    </source>
</evidence>
<comment type="caution">
    <text evidence="1">The sequence shown here is derived from an EMBL/GenBank/DDBJ whole genome shotgun (WGS) entry which is preliminary data.</text>
</comment>
<accession>A0A834TCY9</accession>